<organism evidence="2 3">
    <name type="scientific">Terrimonas rubra</name>
    <dbReference type="NCBI Taxonomy" id="1035890"/>
    <lineage>
        <taxon>Bacteria</taxon>
        <taxon>Pseudomonadati</taxon>
        <taxon>Bacteroidota</taxon>
        <taxon>Chitinophagia</taxon>
        <taxon>Chitinophagales</taxon>
        <taxon>Chitinophagaceae</taxon>
        <taxon>Terrimonas</taxon>
    </lineage>
</organism>
<evidence type="ECO:0000313" key="2">
    <source>
        <dbReference type="EMBL" id="MFD2919868.1"/>
    </source>
</evidence>
<feature type="transmembrane region" description="Helical" evidence="1">
    <location>
        <begin position="139"/>
        <end position="157"/>
    </location>
</feature>
<feature type="transmembrane region" description="Helical" evidence="1">
    <location>
        <begin position="5"/>
        <end position="23"/>
    </location>
</feature>
<sequence>MLKRILLITASIVLMLLPFWPLTEHLFPIVDNTNFGYYSLTCLAIFLVAVTLALLLRKYATPAKADKKLLPATCLFFVLGFSAMFALHLGAPALGPDLLALKTIEQVRYGMLLLSVMGFAGGCFMLLRSIPIKTSLNAYLFTGFLTIVTIANCWDNISSLMLGSQLTSWVENGKNPVDFFIDLDHHIHWRFFARVSLYITAIWISLFLWKSGLFKIWQTLLLTLFCLTGVGFCILFIINGFDYYFPFMVPAIALAPVYWIGITLLSKPNYAGKQQ</sequence>
<feature type="transmembrane region" description="Helical" evidence="1">
    <location>
        <begin position="244"/>
        <end position="265"/>
    </location>
</feature>
<dbReference type="RefSeq" id="WP_386097524.1">
    <property type="nucleotide sequence ID" value="NZ_JBHUOZ010000002.1"/>
</dbReference>
<dbReference type="EMBL" id="JBHUOZ010000002">
    <property type="protein sequence ID" value="MFD2919868.1"/>
    <property type="molecule type" value="Genomic_DNA"/>
</dbReference>
<name>A0ABW6A833_9BACT</name>
<feature type="transmembrane region" description="Helical" evidence="1">
    <location>
        <begin position="35"/>
        <end position="57"/>
    </location>
</feature>
<reference evidence="3" key="1">
    <citation type="journal article" date="2019" name="Int. J. Syst. Evol. Microbiol.">
        <title>The Global Catalogue of Microorganisms (GCM) 10K type strain sequencing project: providing services to taxonomists for standard genome sequencing and annotation.</title>
        <authorList>
            <consortium name="The Broad Institute Genomics Platform"/>
            <consortium name="The Broad Institute Genome Sequencing Center for Infectious Disease"/>
            <person name="Wu L."/>
            <person name="Ma J."/>
        </authorList>
    </citation>
    <scope>NUCLEOTIDE SEQUENCE [LARGE SCALE GENOMIC DNA]</scope>
    <source>
        <strain evidence="3">KCTC 23299</strain>
    </source>
</reference>
<gene>
    <name evidence="2" type="ORF">ACFS6H_09135</name>
</gene>
<feature type="transmembrane region" description="Helical" evidence="1">
    <location>
        <begin position="216"/>
        <end position="238"/>
    </location>
</feature>
<comment type="caution">
    <text evidence="2">The sequence shown here is derived from an EMBL/GenBank/DDBJ whole genome shotgun (WGS) entry which is preliminary data.</text>
</comment>
<evidence type="ECO:0000256" key="1">
    <source>
        <dbReference type="SAM" id="Phobius"/>
    </source>
</evidence>
<dbReference type="Proteomes" id="UP001597511">
    <property type="component" value="Unassembled WGS sequence"/>
</dbReference>
<evidence type="ECO:0000313" key="3">
    <source>
        <dbReference type="Proteomes" id="UP001597511"/>
    </source>
</evidence>
<feature type="transmembrane region" description="Helical" evidence="1">
    <location>
        <begin position="109"/>
        <end position="127"/>
    </location>
</feature>
<accession>A0ABW6A833</accession>
<keyword evidence="1" id="KW-0472">Membrane</keyword>
<keyword evidence="1" id="KW-1133">Transmembrane helix</keyword>
<keyword evidence="1" id="KW-0812">Transmembrane</keyword>
<keyword evidence="3" id="KW-1185">Reference proteome</keyword>
<proteinExistence type="predicted"/>
<feature type="transmembrane region" description="Helical" evidence="1">
    <location>
        <begin position="69"/>
        <end position="89"/>
    </location>
</feature>
<feature type="transmembrane region" description="Helical" evidence="1">
    <location>
        <begin position="191"/>
        <end position="209"/>
    </location>
</feature>
<protein>
    <submittedName>
        <fullName evidence="2">Uncharacterized protein</fullName>
    </submittedName>
</protein>